<dbReference type="GeneID" id="45635644"/>
<dbReference type="RefSeq" id="WP_005898245.1">
    <property type="nucleotide sequence ID" value="NZ_CM000440.1"/>
</dbReference>
<dbReference type="eggNOG" id="ENOG5033CNN">
    <property type="taxonomic scope" value="Bacteria"/>
</dbReference>
<organism evidence="1">
    <name type="scientific">Fusobacterium polymorphum ATCC 10953</name>
    <dbReference type="NCBI Taxonomy" id="393480"/>
    <lineage>
        <taxon>Bacteria</taxon>
        <taxon>Fusobacteriati</taxon>
        <taxon>Fusobacteriota</taxon>
        <taxon>Fusobacteriia</taxon>
        <taxon>Fusobacteriales</taxon>
        <taxon>Fusobacteriaceae</taxon>
        <taxon>Fusobacterium</taxon>
    </lineage>
</organism>
<sequence>MSLADIFKELETTDFTTEKKDFSLKDGEYDGVIEKLEFKTNAKGTQWFSFTVNLIAENKKYFANLFMTEKTAKWNLTKFRDIIKSLTGEALTAEDFMNEVALAQRLNDNVVGKEITLVLETNKNGFQNFKFETDKMPF</sequence>
<dbReference type="HOGENOM" id="CLU_1882760_0_0_0"/>
<evidence type="ECO:0008006" key="2">
    <source>
        <dbReference type="Google" id="ProtNLM"/>
    </source>
</evidence>
<dbReference type="Proteomes" id="UP000001921">
    <property type="component" value="Chromosome"/>
</dbReference>
<gene>
    <name evidence="1" type="ORF">FNP_1675</name>
</gene>
<name>A5TX23_FUSNP</name>
<accession>A5TX23</accession>
<evidence type="ECO:0000313" key="1">
    <source>
        <dbReference type="EMBL" id="EDK89448.1"/>
    </source>
</evidence>
<protein>
    <recommendedName>
        <fullName evidence="2">DUF669 domain-containing protein</fullName>
    </recommendedName>
</protein>
<proteinExistence type="predicted"/>
<reference evidence="1" key="2">
    <citation type="submission" date="2007-05" db="EMBL/GenBank/DDBJ databases">
        <title>Genome sequence of Fusobacterium nucleatum subspecies polymorphum - a genetically tractable Fusobacterium.</title>
        <authorList>
            <person name="Karpathy S.E."/>
            <person name="Xiang Q."/>
            <person name="Gioia J."/>
            <person name="Jiang H."/>
            <person name="Liu Y."/>
            <person name="Petrosino J.F."/>
            <person name="Yerrapragada S."/>
            <person name="Fox G.E."/>
            <person name="Kinder Haake S."/>
            <person name="Weinstock G.M."/>
            <person name="Highlander S.K."/>
        </authorList>
    </citation>
    <scope>NUCLEOTIDE SEQUENCE [LARGE SCALE GENOMIC DNA]</scope>
    <source>
        <strain evidence="1">ATCC 10953</strain>
    </source>
</reference>
<reference evidence="1" key="1">
    <citation type="submission" date="2006-07" db="EMBL/GenBank/DDBJ databases">
        <authorList>
            <person name="Qin X."/>
            <person name="Weinstock G.M."/>
        </authorList>
    </citation>
    <scope>NUCLEOTIDE SEQUENCE [LARGE SCALE GENOMIC DNA]</scope>
    <source>
        <strain evidence="1">ATCC 10953</strain>
    </source>
</reference>
<dbReference type="EMBL" id="CM000440">
    <property type="protein sequence ID" value="EDK89448.1"/>
    <property type="molecule type" value="Genomic_DNA"/>
</dbReference>
<dbReference type="AlphaFoldDB" id="A5TX23"/>